<dbReference type="PRINTS" id="PR00069">
    <property type="entry name" value="ALDKETRDTASE"/>
</dbReference>
<dbReference type="OrthoDB" id="37537at2759"/>
<dbReference type="InterPro" id="IPR050791">
    <property type="entry name" value="Aldo-Keto_reductase"/>
</dbReference>
<dbReference type="PANTHER" id="PTHR43625">
    <property type="entry name" value="AFLATOXIN B1 ALDEHYDE REDUCTASE"/>
    <property type="match status" value="1"/>
</dbReference>
<evidence type="ECO:0000259" key="2">
    <source>
        <dbReference type="Pfam" id="PF00248"/>
    </source>
</evidence>
<dbReference type="GO" id="GO:0005737">
    <property type="term" value="C:cytoplasm"/>
    <property type="evidence" value="ECO:0007669"/>
    <property type="project" value="TreeGrafter"/>
</dbReference>
<reference evidence="3 4" key="1">
    <citation type="journal article" date="2015" name="Genome Biol. Evol.">
        <title>Phylogenomic analyses indicate that early fungi evolved digesting cell walls of algal ancestors of land plants.</title>
        <authorList>
            <person name="Chang Y."/>
            <person name="Wang S."/>
            <person name="Sekimoto S."/>
            <person name="Aerts A.L."/>
            <person name="Choi C."/>
            <person name="Clum A."/>
            <person name="LaButti K.M."/>
            <person name="Lindquist E.A."/>
            <person name="Yee Ngan C."/>
            <person name="Ohm R.A."/>
            <person name="Salamov A.A."/>
            <person name="Grigoriev I.V."/>
            <person name="Spatafora J.W."/>
            <person name="Berbee M.L."/>
        </authorList>
    </citation>
    <scope>NUCLEOTIDE SEQUENCE [LARGE SCALE GENOMIC DNA]</scope>
    <source>
        <strain evidence="3 4">JEL478</strain>
    </source>
</reference>
<dbReference type="InterPro" id="IPR036812">
    <property type="entry name" value="NAD(P)_OxRdtase_dom_sf"/>
</dbReference>
<dbReference type="GO" id="GO:0016491">
    <property type="term" value="F:oxidoreductase activity"/>
    <property type="evidence" value="ECO:0007669"/>
    <property type="project" value="UniProtKB-KW"/>
</dbReference>
<dbReference type="Pfam" id="PF00248">
    <property type="entry name" value="Aldo_ket_red"/>
    <property type="match status" value="1"/>
</dbReference>
<gene>
    <name evidence="3" type="ORF">M427DRAFT_56516</name>
</gene>
<accession>A0A139AFT5</accession>
<dbReference type="Gene3D" id="3.20.20.100">
    <property type="entry name" value="NADP-dependent oxidoreductase domain"/>
    <property type="match status" value="1"/>
</dbReference>
<keyword evidence="1" id="KW-0560">Oxidoreductase</keyword>
<evidence type="ECO:0000313" key="4">
    <source>
        <dbReference type="Proteomes" id="UP000070544"/>
    </source>
</evidence>
<proteinExistence type="predicted"/>
<dbReference type="PANTHER" id="PTHR43625:SF40">
    <property type="entry name" value="ALDO-KETO REDUCTASE YAKC [NADP(+)]"/>
    <property type="match status" value="1"/>
</dbReference>
<dbReference type="STRING" id="1344416.A0A139AFT5"/>
<dbReference type="InterPro" id="IPR020471">
    <property type="entry name" value="AKR"/>
</dbReference>
<dbReference type="AlphaFoldDB" id="A0A139AFT5"/>
<protein>
    <submittedName>
        <fullName evidence="3">Aldo/keto reductase</fullName>
    </submittedName>
</protein>
<dbReference type="SUPFAM" id="SSF51430">
    <property type="entry name" value="NAD(P)-linked oxidoreductase"/>
    <property type="match status" value="1"/>
</dbReference>
<dbReference type="Proteomes" id="UP000070544">
    <property type="component" value="Unassembled WGS sequence"/>
</dbReference>
<keyword evidence="4" id="KW-1185">Reference proteome</keyword>
<dbReference type="InterPro" id="IPR023210">
    <property type="entry name" value="NADP_OxRdtase_dom"/>
</dbReference>
<evidence type="ECO:0000256" key="1">
    <source>
        <dbReference type="ARBA" id="ARBA00023002"/>
    </source>
</evidence>
<sequence length="351" mass="38495">MISSVVAPPSPLPTRKLGKNGPEVTAIGLGLMGLSAFYGPIKSDEERLKFLDAAYEAGETNWDSADMYGDSEDLVGKWFTRNPEKRSKIFLATKFANTTDANGARVVNSTPEYCRQACEKSLKRLGVSYIDLYYVHRVDKKTPIEKTMEALVGLQKEGKIKYIGLSEISADTLRRANKIAHVDAIQVEYSPFALEIETPQVDLFRVAKELGTAIVAYSPLGRGILSGALKSPDDFAEGDFRKYMPRFSPENFPKNLVSVNVIAAIAKRKGCTVGQVTLAWLVRQDPSVIPIPGTTKVERLLENLGALAVNLTDEEDKEIRATAEAAEAVHGGRYPEQMMAYAYADTPALVV</sequence>
<dbReference type="OMA" id="QFEYAPF"/>
<evidence type="ECO:0000313" key="3">
    <source>
        <dbReference type="EMBL" id="KXS15682.1"/>
    </source>
</evidence>
<organism evidence="3 4">
    <name type="scientific">Gonapodya prolifera (strain JEL478)</name>
    <name type="common">Monoblepharis prolifera</name>
    <dbReference type="NCBI Taxonomy" id="1344416"/>
    <lineage>
        <taxon>Eukaryota</taxon>
        <taxon>Fungi</taxon>
        <taxon>Fungi incertae sedis</taxon>
        <taxon>Chytridiomycota</taxon>
        <taxon>Chytridiomycota incertae sedis</taxon>
        <taxon>Monoblepharidomycetes</taxon>
        <taxon>Monoblepharidales</taxon>
        <taxon>Gonapodyaceae</taxon>
        <taxon>Gonapodya</taxon>
    </lineage>
</organism>
<dbReference type="EMBL" id="KQ965760">
    <property type="protein sequence ID" value="KXS15682.1"/>
    <property type="molecule type" value="Genomic_DNA"/>
</dbReference>
<feature type="domain" description="NADP-dependent oxidoreductase" evidence="2">
    <location>
        <begin position="27"/>
        <end position="322"/>
    </location>
</feature>
<name>A0A139AFT5_GONPJ</name>